<dbReference type="EC" id="2.7.13.3" evidence="2"/>
<name>J0S6K9_9EURY</name>
<dbReference type="InterPro" id="IPR005467">
    <property type="entry name" value="His_kinase_dom"/>
</dbReference>
<dbReference type="Gene3D" id="3.30.565.10">
    <property type="entry name" value="Histidine kinase-like ATPase, C-terminal domain"/>
    <property type="match status" value="1"/>
</dbReference>
<organism evidence="9 10">
    <name type="scientific">Methanofollis liminatans DSM 4140</name>
    <dbReference type="NCBI Taxonomy" id="28892"/>
    <lineage>
        <taxon>Archaea</taxon>
        <taxon>Methanobacteriati</taxon>
        <taxon>Methanobacteriota</taxon>
        <taxon>Stenosarchaea group</taxon>
        <taxon>Methanomicrobia</taxon>
        <taxon>Methanomicrobiales</taxon>
        <taxon>Methanomicrobiaceae</taxon>
        <taxon>Methanofollis</taxon>
    </lineage>
</organism>
<protein>
    <recommendedName>
        <fullName evidence="2">histidine kinase</fullName>
        <ecNumber evidence="2">2.7.13.3</ecNumber>
    </recommendedName>
</protein>
<dbReference type="GO" id="GO:0005524">
    <property type="term" value="F:ATP binding"/>
    <property type="evidence" value="ECO:0007669"/>
    <property type="project" value="UniProtKB-KW"/>
</dbReference>
<dbReference type="PANTHER" id="PTHR44936">
    <property type="entry name" value="SENSOR PROTEIN CREC"/>
    <property type="match status" value="1"/>
</dbReference>
<dbReference type="InterPro" id="IPR004358">
    <property type="entry name" value="Sig_transdc_His_kin-like_C"/>
</dbReference>
<feature type="domain" description="Histidine kinase" evidence="8">
    <location>
        <begin position="158"/>
        <end position="256"/>
    </location>
</feature>
<evidence type="ECO:0000256" key="1">
    <source>
        <dbReference type="ARBA" id="ARBA00000085"/>
    </source>
</evidence>
<dbReference type="STRING" id="28892.Metli_0189"/>
<dbReference type="InterPro" id="IPR050980">
    <property type="entry name" value="2C_sensor_his_kinase"/>
</dbReference>
<dbReference type="SMART" id="SM00387">
    <property type="entry name" value="HATPase_c"/>
    <property type="match status" value="1"/>
</dbReference>
<dbReference type="GO" id="GO:0004673">
    <property type="term" value="F:protein histidine kinase activity"/>
    <property type="evidence" value="ECO:0007669"/>
    <property type="project" value="UniProtKB-EC"/>
</dbReference>
<feature type="region of interest" description="Disordered" evidence="7">
    <location>
        <begin position="1"/>
        <end position="37"/>
    </location>
</feature>
<dbReference type="PROSITE" id="PS50109">
    <property type="entry name" value="HIS_KIN"/>
    <property type="match status" value="1"/>
</dbReference>
<dbReference type="EMBL" id="CM001555">
    <property type="protein sequence ID" value="EJG06164.1"/>
    <property type="molecule type" value="Genomic_DNA"/>
</dbReference>
<evidence type="ECO:0000259" key="8">
    <source>
        <dbReference type="PROSITE" id="PS50109"/>
    </source>
</evidence>
<reference evidence="9 10" key="1">
    <citation type="submission" date="2011-08" db="EMBL/GenBank/DDBJ databases">
        <title>The complete genome of Methanofollis liminatans DSM 4140.</title>
        <authorList>
            <consortium name="US DOE Joint Genome Institute (JGI-PGF)"/>
            <person name="Lucas S."/>
            <person name="Han J."/>
            <person name="Lapidus A."/>
            <person name="Bruce D."/>
            <person name="Goodwin L."/>
            <person name="Pitluck S."/>
            <person name="Peters L."/>
            <person name="Kyrpides N."/>
            <person name="Mavromatis K."/>
            <person name="Ivanova N."/>
            <person name="Mikhailova N."/>
            <person name="Lu M."/>
            <person name="Detter J.C."/>
            <person name="Tapia R."/>
            <person name="Han C."/>
            <person name="Land M."/>
            <person name="Hauser L."/>
            <person name="Markowitz V."/>
            <person name="Cheng J.-F."/>
            <person name="Hugenholtz P."/>
            <person name="Woyke T."/>
            <person name="Wu D."/>
            <person name="Spring S."/>
            <person name="Schuler E."/>
            <person name="Brambilla E."/>
            <person name="Klenk H.-P."/>
            <person name="Eisen J.A."/>
        </authorList>
    </citation>
    <scope>NUCLEOTIDE SEQUENCE [LARGE SCALE GENOMIC DNA]</scope>
    <source>
        <strain evidence="9 10">DSM 4140</strain>
    </source>
</reference>
<dbReference type="CDD" id="cd00075">
    <property type="entry name" value="HATPase"/>
    <property type="match status" value="1"/>
</dbReference>
<keyword evidence="10" id="KW-1185">Reference proteome</keyword>
<sequence length="259" mass="29470">MKKNLINQMDEDSDPGNWGEDESYQNHPVFSGSPDKIPSQEEFERLESALQKTTLMTGMTIHDILNKISVIYGYQALIGRQMPNHGDFRRHYEIMMEAVDCIRQYAEFNRFYLGQGIPPSTWLSLSRLVQESVVGISHENVDLVINIGNVEIYADELMKKVFVNLIENALSHGEKVSKIQIGFSENDEGAIILIEDDGCGIPAENKCRIFEYGFGNHTGMGLFFSRRVLNLFGFSIRETGQEGCGARFEIRVPLDRYRC</sequence>
<gene>
    <name evidence="9" type="ORF">Metli_0189</name>
</gene>
<keyword evidence="3" id="KW-0808">Transferase</keyword>
<accession>J0S6K9</accession>
<keyword evidence="4" id="KW-0547">Nucleotide-binding</keyword>
<dbReference type="RefSeq" id="WP_004037164.1">
    <property type="nucleotide sequence ID" value="NZ_CM001555.1"/>
</dbReference>
<feature type="compositionally biased region" description="Acidic residues" evidence="7">
    <location>
        <begin position="9"/>
        <end position="23"/>
    </location>
</feature>
<dbReference type="Proteomes" id="UP000005095">
    <property type="component" value="Chromosome"/>
</dbReference>
<evidence type="ECO:0000256" key="6">
    <source>
        <dbReference type="ARBA" id="ARBA00022840"/>
    </source>
</evidence>
<evidence type="ECO:0000256" key="3">
    <source>
        <dbReference type="ARBA" id="ARBA00022679"/>
    </source>
</evidence>
<proteinExistence type="predicted"/>
<evidence type="ECO:0000256" key="2">
    <source>
        <dbReference type="ARBA" id="ARBA00012438"/>
    </source>
</evidence>
<dbReference type="OrthoDB" id="8127at2157"/>
<dbReference type="HOGENOM" id="CLU_077874_0_0_2"/>
<evidence type="ECO:0000256" key="7">
    <source>
        <dbReference type="SAM" id="MobiDB-lite"/>
    </source>
</evidence>
<keyword evidence="5 9" id="KW-0418">Kinase</keyword>
<evidence type="ECO:0000256" key="5">
    <source>
        <dbReference type="ARBA" id="ARBA00022777"/>
    </source>
</evidence>
<keyword evidence="6" id="KW-0067">ATP-binding</keyword>
<dbReference type="SUPFAM" id="SSF55874">
    <property type="entry name" value="ATPase domain of HSP90 chaperone/DNA topoisomerase II/histidine kinase"/>
    <property type="match status" value="1"/>
</dbReference>
<comment type="catalytic activity">
    <reaction evidence="1">
        <text>ATP + protein L-histidine = ADP + protein N-phospho-L-histidine.</text>
        <dbReference type="EC" id="2.7.13.3"/>
    </reaction>
</comment>
<dbReference type="Pfam" id="PF02518">
    <property type="entry name" value="HATPase_c"/>
    <property type="match status" value="1"/>
</dbReference>
<dbReference type="PRINTS" id="PR00344">
    <property type="entry name" value="BCTRLSENSOR"/>
</dbReference>
<dbReference type="AlphaFoldDB" id="J0S6K9"/>
<evidence type="ECO:0000256" key="4">
    <source>
        <dbReference type="ARBA" id="ARBA00022741"/>
    </source>
</evidence>
<evidence type="ECO:0000313" key="10">
    <source>
        <dbReference type="Proteomes" id="UP000005095"/>
    </source>
</evidence>
<evidence type="ECO:0000313" key="9">
    <source>
        <dbReference type="EMBL" id="EJG06164.1"/>
    </source>
</evidence>
<dbReference type="InterPro" id="IPR003594">
    <property type="entry name" value="HATPase_dom"/>
</dbReference>
<dbReference type="InterPro" id="IPR036890">
    <property type="entry name" value="HATPase_C_sf"/>
</dbReference>
<dbReference type="PANTHER" id="PTHR44936:SF10">
    <property type="entry name" value="SENSOR PROTEIN RSTB"/>
    <property type="match status" value="1"/>
</dbReference>